<dbReference type="NCBIfam" id="TIGR03357">
    <property type="entry name" value="VI_zyme"/>
    <property type="match status" value="1"/>
</dbReference>
<dbReference type="InterPro" id="IPR007048">
    <property type="entry name" value="IraD/Gp25-like"/>
</dbReference>
<evidence type="ECO:0000256" key="1">
    <source>
        <dbReference type="SAM" id="MobiDB-lite"/>
    </source>
</evidence>
<proteinExistence type="predicted"/>
<accession>A0ABN8X5A3</accession>
<dbReference type="EMBL" id="OX458333">
    <property type="protein sequence ID" value="CAI8797665.1"/>
    <property type="molecule type" value="Genomic_DNA"/>
</dbReference>
<feature type="region of interest" description="Disordered" evidence="1">
    <location>
        <begin position="1"/>
        <end position="31"/>
    </location>
</feature>
<evidence type="ECO:0000313" key="3">
    <source>
        <dbReference type="EMBL" id="CAI8797665.1"/>
    </source>
</evidence>
<name>A0ABN8X5A3_9GAMM</name>
<evidence type="ECO:0000313" key="4">
    <source>
        <dbReference type="Proteomes" id="UP001162030"/>
    </source>
</evidence>
<feature type="compositionally biased region" description="Basic and acidic residues" evidence="1">
    <location>
        <begin position="1"/>
        <end position="10"/>
    </location>
</feature>
<dbReference type="RefSeq" id="WP_026610842.1">
    <property type="nucleotide sequence ID" value="NZ_OX458333.1"/>
</dbReference>
<dbReference type="Pfam" id="PF04965">
    <property type="entry name" value="GPW_gp25"/>
    <property type="match status" value="1"/>
</dbReference>
<dbReference type="InterPro" id="IPR017737">
    <property type="entry name" value="TssE1-like"/>
</dbReference>
<dbReference type="PANTHER" id="PTHR38595">
    <property type="entry name" value="CYTOPLASMIC PROTEIN-RELATED"/>
    <property type="match status" value="1"/>
</dbReference>
<reference evidence="3 4" key="1">
    <citation type="submission" date="2023-03" db="EMBL/GenBank/DDBJ databases">
        <authorList>
            <person name="Pearce D."/>
        </authorList>
    </citation>
    <scope>NUCLEOTIDE SEQUENCE [LARGE SCALE GENOMIC DNA]</scope>
    <source>
        <strain evidence="3">Msz</strain>
    </source>
</reference>
<dbReference type="SUPFAM" id="SSF160719">
    <property type="entry name" value="gpW/gp25-like"/>
    <property type="match status" value="1"/>
</dbReference>
<feature type="compositionally biased region" description="Basic and acidic residues" evidence="1">
    <location>
        <begin position="17"/>
        <end position="31"/>
    </location>
</feature>
<dbReference type="Proteomes" id="UP001162030">
    <property type="component" value="Chromosome"/>
</dbReference>
<evidence type="ECO:0000259" key="2">
    <source>
        <dbReference type="Pfam" id="PF04965"/>
    </source>
</evidence>
<organism evidence="3 4">
    <name type="scientific">Methylocaldum szegediense</name>
    <dbReference type="NCBI Taxonomy" id="73780"/>
    <lineage>
        <taxon>Bacteria</taxon>
        <taxon>Pseudomonadati</taxon>
        <taxon>Pseudomonadota</taxon>
        <taxon>Gammaproteobacteria</taxon>
        <taxon>Methylococcales</taxon>
        <taxon>Methylococcaceae</taxon>
        <taxon>Methylocaldum</taxon>
    </lineage>
</organism>
<dbReference type="PANTHER" id="PTHR38595:SF1">
    <property type="entry name" value="TYPE VI SECRETION SYSTEM COMPONENT TSSE1"/>
    <property type="match status" value="1"/>
</dbReference>
<protein>
    <submittedName>
        <fullName evidence="3">Type VI secretion system component TssE1</fullName>
    </submittedName>
</protein>
<feature type="domain" description="IraD/Gp25-like" evidence="2">
    <location>
        <begin position="39"/>
        <end position="141"/>
    </location>
</feature>
<dbReference type="InterPro" id="IPR053176">
    <property type="entry name" value="T6SS_TssE1-like"/>
</dbReference>
<sequence length="166" mass="18815">MADLTPKERLQPSLLDRLTDDEPEKQQESREQRVMNIRNLRQSVLRDLAWLLNTTAMTSLAKLERYPFVERSVLNFGIPALAGTSLSGADLPVIERKVKQAILDFEPRILPDTVKVRVAASDNMNLKAMTFTIEGELWAQPLPLHLYIRTEIDLDTGYAQVVDLNG</sequence>
<keyword evidence="4" id="KW-1185">Reference proteome</keyword>
<gene>
    <name evidence="3" type="primary">tssE</name>
    <name evidence="3" type="ORF">MSZNOR_1527</name>
</gene>